<organism evidence="2 3">
    <name type="scientific">Candidatus Falkowbacteria bacterium CG10_big_fil_rev_8_21_14_0_10_39_11</name>
    <dbReference type="NCBI Taxonomy" id="1974565"/>
    <lineage>
        <taxon>Bacteria</taxon>
        <taxon>Candidatus Falkowiibacteriota</taxon>
    </lineage>
</organism>
<keyword evidence="1" id="KW-0472">Membrane</keyword>
<dbReference type="EMBL" id="PFAP01000045">
    <property type="protein sequence ID" value="PIR93662.1"/>
    <property type="molecule type" value="Genomic_DNA"/>
</dbReference>
<proteinExistence type="predicted"/>
<dbReference type="AlphaFoldDB" id="A0A2H0V3M3"/>
<feature type="transmembrane region" description="Helical" evidence="1">
    <location>
        <begin position="102"/>
        <end position="119"/>
    </location>
</feature>
<accession>A0A2H0V3M3</accession>
<name>A0A2H0V3M3_9BACT</name>
<keyword evidence="1" id="KW-1133">Transmembrane helix</keyword>
<gene>
    <name evidence="2" type="ORF">COT97_05315</name>
</gene>
<feature type="transmembrane region" description="Helical" evidence="1">
    <location>
        <begin position="48"/>
        <end position="67"/>
    </location>
</feature>
<evidence type="ECO:0000313" key="2">
    <source>
        <dbReference type="EMBL" id="PIR93662.1"/>
    </source>
</evidence>
<evidence type="ECO:0000313" key="3">
    <source>
        <dbReference type="Proteomes" id="UP000229901"/>
    </source>
</evidence>
<reference evidence="3" key="1">
    <citation type="submission" date="2017-09" db="EMBL/GenBank/DDBJ databases">
        <title>Depth-based differentiation of microbial function through sediment-hosted aquifers and enrichment of novel symbionts in the deep terrestrial subsurface.</title>
        <authorList>
            <person name="Probst A.J."/>
            <person name="Ladd B."/>
            <person name="Jarett J.K."/>
            <person name="Geller-Mcgrath D.E."/>
            <person name="Sieber C.M.K."/>
            <person name="Emerson J.B."/>
            <person name="Anantharaman K."/>
            <person name="Thomas B.C."/>
            <person name="Malmstrom R."/>
            <person name="Stieglmeier M."/>
            <person name="Klingl A."/>
            <person name="Woyke T."/>
            <person name="Ryan C.M."/>
            <person name="Banfield J.F."/>
        </authorList>
    </citation>
    <scope>NUCLEOTIDE SEQUENCE [LARGE SCALE GENOMIC DNA]</scope>
</reference>
<feature type="transmembrane region" description="Helical" evidence="1">
    <location>
        <begin position="73"/>
        <end position="90"/>
    </location>
</feature>
<dbReference type="Proteomes" id="UP000229901">
    <property type="component" value="Unassembled WGS sequence"/>
</dbReference>
<protein>
    <submittedName>
        <fullName evidence="2">Uncharacterized protein</fullName>
    </submittedName>
</protein>
<comment type="caution">
    <text evidence="2">The sequence shown here is derived from an EMBL/GenBank/DDBJ whole genome shotgun (WGS) entry which is preliminary data.</text>
</comment>
<feature type="transmembrane region" description="Helical" evidence="1">
    <location>
        <begin position="6"/>
        <end position="27"/>
    </location>
</feature>
<evidence type="ECO:0000256" key="1">
    <source>
        <dbReference type="SAM" id="Phobius"/>
    </source>
</evidence>
<keyword evidence="1" id="KW-0812">Transmembrane</keyword>
<sequence length="125" mass="14716">MNQEMFSFTLIMAVLLFFMIVVVLDSYHKITTEKKKLVPRLRRTVTQRSIMILWFASLTILCISQHYNVIEDLANLLVAVTFLAMLYVPCGIKCFKKKQKLYLLRQSVFILVSLMYWALLLDNIF</sequence>